<proteinExistence type="predicted"/>
<dbReference type="InterPro" id="IPR013783">
    <property type="entry name" value="Ig-like_fold"/>
</dbReference>
<organism evidence="1 2">
    <name type="scientific">Haloarcula taiwanensis</name>
    <dbReference type="NCBI Taxonomy" id="1932004"/>
    <lineage>
        <taxon>Archaea</taxon>
        <taxon>Methanobacteriati</taxon>
        <taxon>Methanobacteriota</taxon>
        <taxon>Stenosarchaea group</taxon>
        <taxon>Halobacteria</taxon>
        <taxon>Halobacteriales</taxon>
        <taxon>Haloarculaceae</taxon>
        <taxon>Haloarcula</taxon>
    </lineage>
</organism>
<dbReference type="Proteomes" id="UP000242917">
    <property type="component" value="Chromosome I"/>
</dbReference>
<accession>A0A2H4ZZ10</accession>
<dbReference type="SUPFAM" id="SSF51445">
    <property type="entry name" value="(Trans)glycosidases"/>
    <property type="match status" value="1"/>
</dbReference>
<protein>
    <recommendedName>
        <fullName evidence="3">Alpha-amylase</fullName>
    </recommendedName>
</protein>
<name>A0A2H4ZZ10_9EURY</name>
<evidence type="ECO:0000313" key="2">
    <source>
        <dbReference type="Proteomes" id="UP000242917"/>
    </source>
</evidence>
<reference evidence="1 2" key="1">
    <citation type="submission" date="2017-01" db="EMBL/GenBank/DDBJ databases">
        <title>A Red Light-Sensitive Sensory Rhodopsin I From Haloarcula taiwanensis, A New Haloarchaeon Isolated From Taiwan.</title>
        <authorList>
            <person name="Yang C.-S."/>
            <person name="Han Y.-A."/>
            <person name="Chen P.-C."/>
            <person name="Ng W.V."/>
            <person name="Chen T.-W."/>
        </authorList>
    </citation>
    <scope>NUCLEOTIDE SEQUENCE [LARGE SCALE GENOMIC DNA]</scope>
    <source>
        <strain evidence="1 2">Taiwanensis</strain>
    </source>
</reference>
<gene>
    <name evidence="1" type="ORF">BVU17_09365</name>
</gene>
<sequence length="797" mass="90095">MARSSFRPDATDALCTWQRDRLDEHESRFDAATQITSRLGAHWRDSHAEFGFWTPELVGAVPAESVELELLTATEPVDLAAAEQTVAFDRQLVETRREGEFTWAAVDGPRPGTRDQLGTLYRLSYEQDGSRETITDPFADSLPFGAYGPPELYDMDRLDERRDDRAYFQALAEDGAAPHAHEDDGLPRFEPATSMLEVHPGTATESGTLAGLTDVFDRIGQKQRDGEALTPAERNFTGYDAVQLMPLAPITQNEDELGYWLPEAESEGQLTATVRRPDMINWGYDIVISGFGTVNPAILESRRPDELVDLIATLHTMPDPVKVVFDIALGHADNGALPLLNDEWFAGPGMYGQELDYTQPVVRAGLLELQRRKMDFGADGIRVDGAQDFTNWDPEAEEEYHDDEYLAEMDRVTQEVAGVEYRPWMIYEDGRPWPRSDWELASTYRTLIEEHPHAYQWGPVTFAHNTPALQTFWATKWWRVREVADMGENWISGVANHDTIRRGTQLEPDPPFSQPQINRYLGDSRQEQLERAYNNPATTILFHGFMPGCPMDFTHANMRAPWGFVRDTDAVWNLKVLAEEKNFPEWQIRDRDFEDDRFFTRLKEWGFESRAELSAFLTCLSDTVSMTDYDKAEMAALLSVVGTPVGDDLSVEDLEQLGLDWMRDIAHFATLSHWTDTQDDDRTAFDLEVRRFRHEHDWVTTDLTGEDVLDYVYPTDGTVLYYGYRTDSETGEELLFVGTMEGVAETVTPSHLVDVDENGWDVALASPGLAVKDPGEPVTLADSQAVLFSRSTANGPL</sequence>
<dbReference type="OrthoDB" id="217324at2157"/>
<dbReference type="EMBL" id="CP019154">
    <property type="protein sequence ID" value="AUG47712.1"/>
    <property type="molecule type" value="Genomic_DNA"/>
</dbReference>
<keyword evidence="2" id="KW-1185">Reference proteome</keyword>
<evidence type="ECO:0000313" key="1">
    <source>
        <dbReference type="EMBL" id="AUG47712.1"/>
    </source>
</evidence>
<evidence type="ECO:0008006" key="3">
    <source>
        <dbReference type="Google" id="ProtNLM"/>
    </source>
</evidence>
<dbReference type="KEGG" id="hta:BVU17_09365"/>
<dbReference type="Gene3D" id="3.20.20.80">
    <property type="entry name" value="Glycosidases"/>
    <property type="match status" value="1"/>
</dbReference>
<dbReference type="Gene3D" id="2.60.40.10">
    <property type="entry name" value="Immunoglobulins"/>
    <property type="match status" value="1"/>
</dbReference>
<dbReference type="InterPro" id="IPR017853">
    <property type="entry name" value="GH"/>
</dbReference>
<dbReference type="InterPro" id="IPR029457">
    <property type="entry name" value="GHL5"/>
</dbReference>
<dbReference type="Pfam" id="PF14872">
    <property type="entry name" value="GHL5"/>
    <property type="match status" value="1"/>
</dbReference>
<dbReference type="AlphaFoldDB" id="A0A2H4ZZ10"/>